<dbReference type="AlphaFoldDB" id="A0A397SAT1"/>
<reference evidence="1 2" key="1">
    <citation type="submission" date="2018-06" db="EMBL/GenBank/DDBJ databases">
        <title>Comparative genomics reveals the genomic features of Rhizophagus irregularis, R. cerebriforme, R. diaphanum and Gigaspora rosea, and their symbiotic lifestyle signature.</title>
        <authorList>
            <person name="Morin E."/>
            <person name="San Clemente H."/>
            <person name="Chen E.C.H."/>
            <person name="De La Providencia I."/>
            <person name="Hainaut M."/>
            <person name="Kuo A."/>
            <person name="Kohler A."/>
            <person name="Murat C."/>
            <person name="Tang N."/>
            <person name="Roy S."/>
            <person name="Loubradou J."/>
            <person name="Henrissat B."/>
            <person name="Grigoriev I.V."/>
            <person name="Corradi N."/>
            <person name="Roux C."/>
            <person name="Martin F.M."/>
        </authorList>
    </citation>
    <scope>NUCLEOTIDE SEQUENCE [LARGE SCALE GENOMIC DNA]</scope>
    <source>
        <strain evidence="1 2">DAOM 227022</strain>
    </source>
</reference>
<sequence>MHRIMVYRQRTQARVGNSTIRNRHADIEILLTDAGTIPPHFPQDFEALGNASAGEINGLLMAYNQPVHGNLDMKRNVSQDI</sequence>
<name>A0A397SAT1_9GLOM</name>
<gene>
    <name evidence="1" type="ORF">C1645_786334</name>
</gene>
<dbReference type="Proteomes" id="UP000265703">
    <property type="component" value="Unassembled WGS sequence"/>
</dbReference>
<keyword evidence="2" id="KW-1185">Reference proteome</keyword>
<accession>A0A397SAT1</accession>
<dbReference type="OrthoDB" id="2420591at2759"/>
<proteinExistence type="predicted"/>
<evidence type="ECO:0000313" key="1">
    <source>
        <dbReference type="EMBL" id="RIA83433.1"/>
    </source>
</evidence>
<protein>
    <submittedName>
        <fullName evidence="1">Uncharacterized protein</fullName>
    </submittedName>
</protein>
<organism evidence="1 2">
    <name type="scientific">Glomus cerebriforme</name>
    <dbReference type="NCBI Taxonomy" id="658196"/>
    <lineage>
        <taxon>Eukaryota</taxon>
        <taxon>Fungi</taxon>
        <taxon>Fungi incertae sedis</taxon>
        <taxon>Mucoromycota</taxon>
        <taxon>Glomeromycotina</taxon>
        <taxon>Glomeromycetes</taxon>
        <taxon>Glomerales</taxon>
        <taxon>Glomeraceae</taxon>
        <taxon>Glomus</taxon>
    </lineage>
</organism>
<evidence type="ECO:0000313" key="2">
    <source>
        <dbReference type="Proteomes" id="UP000265703"/>
    </source>
</evidence>
<comment type="caution">
    <text evidence="1">The sequence shown here is derived from an EMBL/GenBank/DDBJ whole genome shotgun (WGS) entry which is preliminary data.</text>
</comment>
<dbReference type="EMBL" id="QKYT01000572">
    <property type="protein sequence ID" value="RIA83433.1"/>
    <property type="molecule type" value="Genomic_DNA"/>
</dbReference>